<dbReference type="Pfam" id="PF00702">
    <property type="entry name" value="Hydrolase"/>
    <property type="match status" value="1"/>
</dbReference>
<dbReference type="SFLD" id="SFLDS00003">
    <property type="entry name" value="Haloacid_Dehalogenase"/>
    <property type="match status" value="1"/>
</dbReference>
<dbReference type="InterPro" id="IPR050155">
    <property type="entry name" value="HAD-like_hydrolase_sf"/>
</dbReference>
<dbReference type="InterPro" id="IPR036412">
    <property type="entry name" value="HAD-like_sf"/>
</dbReference>
<dbReference type="SUPFAM" id="SSF56784">
    <property type="entry name" value="HAD-like"/>
    <property type="match status" value="1"/>
</dbReference>
<dbReference type="NCBIfam" id="TIGR01509">
    <property type="entry name" value="HAD-SF-IA-v3"/>
    <property type="match status" value="1"/>
</dbReference>
<protein>
    <submittedName>
        <fullName evidence="1">HAD family hydrolase</fullName>
    </submittedName>
</protein>
<dbReference type="Proteomes" id="UP000317638">
    <property type="component" value="Unassembled WGS sequence"/>
</dbReference>
<dbReference type="InterPro" id="IPR006439">
    <property type="entry name" value="HAD-SF_hydro_IA"/>
</dbReference>
<evidence type="ECO:0000313" key="2">
    <source>
        <dbReference type="Proteomes" id="UP000317638"/>
    </source>
</evidence>
<comment type="caution">
    <text evidence="1">The sequence shown here is derived from an EMBL/GenBank/DDBJ whole genome shotgun (WGS) entry which is preliminary data.</text>
</comment>
<dbReference type="GO" id="GO:0008967">
    <property type="term" value="F:phosphoglycolate phosphatase activity"/>
    <property type="evidence" value="ECO:0007669"/>
    <property type="project" value="TreeGrafter"/>
</dbReference>
<proteinExistence type="predicted"/>
<dbReference type="EMBL" id="VKKG01000003">
    <property type="protein sequence ID" value="TRY18274.1"/>
    <property type="molecule type" value="Genomic_DNA"/>
</dbReference>
<name>A0A553K0P3_9ACTN</name>
<dbReference type="OrthoDB" id="9807630at2"/>
<dbReference type="Gene3D" id="1.10.150.240">
    <property type="entry name" value="Putative phosphatase, domain 2"/>
    <property type="match status" value="1"/>
</dbReference>
<dbReference type="NCBIfam" id="TIGR01549">
    <property type="entry name" value="HAD-SF-IA-v1"/>
    <property type="match status" value="1"/>
</dbReference>
<dbReference type="InterPro" id="IPR023214">
    <property type="entry name" value="HAD_sf"/>
</dbReference>
<dbReference type="PANTHER" id="PTHR43434">
    <property type="entry name" value="PHOSPHOGLYCOLATE PHOSPHATASE"/>
    <property type="match status" value="1"/>
</dbReference>
<organism evidence="1 2">
    <name type="scientific">Tessaracoccus rhinocerotis</name>
    <dbReference type="NCBI Taxonomy" id="1689449"/>
    <lineage>
        <taxon>Bacteria</taxon>
        <taxon>Bacillati</taxon>
        <taxon>Actinomycetota</taxon>
        <taxon>Actinomycetes</taxon>
        <taxon>Propionibacteriales</taxon>
        <taxon>Propionibacteriaceae</taxon>
        <taxon>Tessaracoccus</taxon>
    </lineage>
</organism>
<reference evidence="1 2" key="1">
    <citation type="submission" date="2019-07" db="EMBL/GenBank/DDBJ databases">
        <authorList>
            <person name="Zhou L.-Y."/>
        </authorList>
    </citation>
    <scope>NUCLEOTIDE SEQUENCE [LARGE SCALE GENOMIC DNA]</scope>
    <source>
        <strain evidence="1 2">YIM 101269</strain>
    </source>
</reference>
<evidence type="ECO:0000313" key="1">
    <source>
        <dbReference type="EMBL" id="TRY18274.1"/>
    </source>
</evidence>
<gene>
    <name evidence="1" type="ORF">FOJ82_09565</name>
</gene>
<dbReference type="PANTHER" id="PTHR43434:SF25">
    <property type="entry name" value="PHOSPHOGLYCOLATE PHOSPHATASE"/>
    <property type="match status" value="1"/>
</dbReference>
<accession>A0A553K0P3</accession>
<sequence length="205" mass="21954">MTGYRHVFWDMGGTIVNTYPGLDAILAGVVRATGQRVSPGDVAAATRVSTGHAIGTLSERYAIPEADFRQAERELKQRWRTSPPPAMPGVKQVMDRVSGLNLVVTHRDRASATSLLEGLGITVDDLVCTDDGFPRKPDPAMYSELVRRHGLDVSECVGIGDRPIDAESAASAGMATVMLTTPGVEVPVAGDHQIDELTDLLEFLA</sequence>
<dbReference type="AlphaFoldDB" id="A0A553K0P3"/>
<dbReference type="SFLD" id="SFLDG01129">
    <property type="entry name" value="C1.5:_HAD__Beta-PGM__Phosphata"/>
    <property type="match status" value="1"/>
</dbReference>
<dbReference type="GO" id="GO:0006281">
    <property type="term" value="P:DNA repair"/>
    <property type="evidence" value="ECO:0007669"/>
    <property type="project" value="TreeGrafter"/>
</dbReference>
<dbReference type="Gene3D" id="3.40.50.1000">
    <property type="entry name" value="HAD superfamily/HAD-like"/>
    <property type="match status" value="1"/>
</dbReference>
<keyword evidence="1" id="KW-0378">Hydrolase</keyword>
<keyword evidence="2" id="KW-1185">Reference proteome</keyword>
<dbReference type="GO" id="GO:0005829">
    <property type="term" value="C:cytosol"/>
    <property type="evidence" value="ECO:0007669"/>
    <property type="project" value="TreeGrafter"/>
</dbReference>
<dbReference type="RefSeq" id="WP_143938250.1">
    <property type="nucleotide sequence ID" value="NZ_VKKG01000003.1"/>
</dbReference>
<dbReference type="InterPro" id="IPR023198">
    <property type="entry name" value="PGP-like_dom2"/>
</dbReference>